<dbReference type="Gene3D" id="1.10.1240.100">
    <property type="match status" value="1"/>
</dbReference>
<feature type="domain" description="Ketosynthase family 3 (KS3)" evidence="5">
    <location>
        <begin position="1746"/>
        <end position="2161"/>
    </location>
</feature>
<dbReference type="InterPro" id="IPR042099">
    <property type="entry name" value="ANL_N_sf"/>
</dbReference>
<dbReference type="Pfam" id="PF00668">
    <property type="entry name" value="Condensation"/>
    <property type="match status" value="1"/>
</dbReference>
<dbReference type="Gene3D" id="3.40.109.10">
    <property type="entry name" value="NADH Oxidase"/>
    <property type="match status" value="1"/>
</dbReference>
<dbReference type="SUPFAM" id="SSF53901">
    <property type="entry name" value="Thiolase-like"/>
    <property type="match status" value="1"/>
</dbReference>
<name>S5TKW5_9BACT</name>
<sequence>MTHENSFPLTEIQEAFYVGRTLGAGVGTQVQLEFEVDDLDVPRMEEAWNRLVRATDMLRVTVTPDAKQSVAAQVPHYRIEVTDLSALPVEELERVRNSASGFDPSLWPLFAIRVALLGNGRARVFFAIDELVADGPSVSLLLQQWHAIYRGDTEPAPGITFRDYVEATAVPPARLERALGYWRGKLADARLDSPAPFVKEPNGDDTLRRRLSTALTAAEWTEVKQVASAAKATPSALLLALYTAALGGARPVVLTTYNRTPVHPDVARLVGPFISTAIFLAPEEEGTLAERTHAVQQQLWSDLENSAVSGIRAHREWTRQDRSRSGRAVPVVFTSLLGSLTSGDVEGWAGRVDDSSTITHTPGVHIEQCVQPGRNGGLVLSWDIATGVLDEVRTEQAFSRLSDVLRNIARDGVDVLKKPVTELFAGQEDVTGLPLTEVQSAYLAGRAGELAGTAETRVYQEFRLKGHDVDRLEQAWRKLIGHHPALRGTVQPDGTLTIRAEVPAYEIARHDLTGCSVGETDRRLAEVAQRMRDTPFGLGGFPMYALEASLLPGGDIVLHTALDALLADAQSFALLFGQLFALSEGKDVLGREAGGLAEYLRGVAERASGPQGEKAAVKWSEKFAALPSGPPIADSGERTHRRFDIEWTTLNKRAEAIGVPADMLLLTAYTDALREEFKEPFTTVVVSWDRPAGTSEIVGDFTGLSWLAVDDTLPDKFDDRAREIWARVRADLECGAQRSGLGQLRQRVFRSKGALRLPLVFTRVPDVPRDLHSDSVEMLVSQSQTAQVGLDNVPLLVGDTLVCQWDAAADALPATRLTELFASYERRMRSLDAPKWTIVEHLEESLKSNADLPAIRWDGAVISYGELDRRSSQLARHLIRHGCQVGDHVAVHMDRSADLVVALVAVVRAGGVYVPVDPVNPPDRVRYLVEDSGARLMIADGARANVAAGAHVICPDRDAALLAEEPDTAPGIVVTPDDPIYMIYTSGSTGLPKGCPNSHRGVTNRLVWMQETFPLTVQDRVLQKTPYGFDVSAWEFFWPLITGASIVVARPGGHVDTSYLAGLIRAESVTVTHFVPSVLGMFLREPSAGLCTSLRYVFASGEALPVGTMKSFFDVLGGSELHNLYGPTEAAIDVTHWPCRKDWDEPTVPIGHSIDNIGIHIVDSDLAEVSPGTQGEICISGYGVALGYHNRPELTAERFVSTSYAARLYRTGDLGVVAPDGEIRYLGRIDNQFKLRGLRIEPEEIEAALVSRVGLADARVLPVTGEDDEPNLAAVCVASGTVPSVSAIRRALKDVLPSYMVPNLYRFVDALPLTPNGKLDRKVATALFREVEEPEPGGLLATVSSIVAGALGIPAVAPDADLFDLGATSFTAIRIAQEIERVTGSQVPVDALIDTPTVAGLVAVLGGATETPAETGFDADTVAEIAAELLGIEEIGLDADLFDLGATSFTMIRLAQALGERYGAEVPVDVLIDSPTSRGIAAGLGGKPAAEQKSDEPKAADIRIAFDPEAKKAFKEAKISERRISEDVPRLPLNAQPSPLDLFEASSFRDFTEEPLPATSLLELLALTASGEIDGRVKRGYPSAGGFYPVQVYVYVRQDRVAGIAGGLYYVHPGERTLIRIESRMNVTEQTQVRHNQALVGGAAFGLFLVSTPAAIAPAYGERLAVKYAGLEAGHISQLLMTAAPAHGLGMCPVGEMDFDSIRRHFQLDDDQDLLVSLWGGALGETDVQRRARLTSGETASEVSETESIAVIGFAAKLPGADSLDELGELLADGGTAIGPVPEQRWNPLRLNAKRAGATVGGYLDDVTSYEGDEFGITEAEAAAIDPQERLLLTTTRWCLEDAGVTKARLAKSGPVGVFVGAMWADHALYGVTSRADGEAGTHATRGSLAHRISHAFDLTGPSVVLDSGCVSGLAAIDAAVKAIRGGQCTSAVAAASNLVLHPDHLDVLSELGLVAEETDSCAFTDRASGWIVGEGVGAVLLKPLSQALADGDPVHAVIRGGAVRHSGTTRQFGLPSRKRQEETVRAALADAGVTPDAVGYVEAAASGAALADALEVAGLGHVFTDPVIVGSVKPVVGHLEASSVFAQLGKVICQFRTGRIHPTRLTSEPNPNVLSVPSVELAREASEWKPRPDADGEFKKRALINGFAGTGSYGCLVVEEPPAFTQVPDDEEYLLPLSADTSANLAALAEALSEVVDEFPLASVVRTLREGRVNREERAVVVATRQNAAERLRQLSAAIRAGDRVVGEASPQARWWLDGGDAEWPAAPGVRRVSLPPTPLRLRGTAVAAPEPDTSIALDRLVQIVRAETGIAETSLPPDADLLALGVTSRQLQRIAARVTAAGGGHLPLETLFETDNIADLAVAAFGGNQ</sequence>
<dbReference type="InterPro" id="IPR010071">
    <property type="entry name" value="AA_adenyl_dom"/>
</dbReference>
<dbReference type="SUPFAM" id="SSF56801">
    <property type="entry name" value="Acetyl-CoA synthetase-like"/>
    <property type="match status" value="1"/>
</dbReference>
<evidence type="ECO:0000256" key="3">
    <source>
        <dbReference type="ARBA" id="ARBA00022679"/>
    </source>
</evidence>
<dbReference type="SUPFAM" id="SSF47336">
    <property type="entry name" value="ACP-like"/>
    <property type="match status" value="3"/>
</dbReference>
<feature type="domain" description="Carrier" evidence="4">
    <location>
        <begin position="1334"/>
        <end position="1409"/>
    </location>
</feature>
<dbReference type="Gene3D" id="3.40.50.12780">
    <property type="entry name" value="N-terminal domain of ligase-like"/>
    <property type="match status" value="1"/>
</dbReference>
<keyword evidence="3" id="KW-0808">Transferase</keyword>
<dbReference type="SMART" id="SM00825">
    <property type="entry name" value="PKS_KS"/>
    <property type="match status" value="1"/>
</dbReference>
<dbReference type="Gene3D" id="1.10.1200.10">
    <property type="entry name" value="ACP-like"/>
    <property type="match status" value="3"/>
</dbReference>
<dbReference type="InterPro" id="IPR009081">
    <property type="entry name" value="PP-bd_ACP"/>
</dbReference>
<proteinExistence type="predicted"/>
<keyword evidence="2" id="KW-0597">Phosphoprotein</keyword>
<evidence type="ECO:0000256" key="1">
    <source>
        <dbReference type="ARBA" id="ARBA00022450"/>
    </source>
</evidence>
<dbReference type="EMBL" id="KF264549">
    <property type="protein sequence ID" value="AGS49590.1"/>
    <property type="molecule type" value="Genomic_DNA"/>
</dbReference>
<dbReference type="InterPro" id="IPR016039">
    <property type="entry name" value="Thiolase-like"/>
</dbReference>
<dbReference type="Pfam" id="PF02801">
    <property type="entry name" value="Ketoacyl-synt_C"/>
    <property type="match status" value="1"/>
</dbReference>
<dbReference type="Gene3D" id="3.30.559.10">
    <property type="entry name" value="Chloramphenicol acetyltransferase-like domain"/>
    <property type="match status" value="2"/>
</dbReference>
<dbReference type="GO" id="GO:0043041">
    <property type="term" value="P:amino acid activation for nonribosomal peptide biosynthetic process"/>
    <property type="evidence" value="ECO:0007669"/>
    <property type="project" value="TreeGrafter"/>
</dbReference>
<evidence type="ECO:0000259" key="5">
    <source>
        <dbReference type="PROSITE" id="PS52004"/>
    </source>
</evidence>
<dbReference type="PROSITE" id="PS52004">
    <property type="entry name" value="KS3_2"/>
    <property type="match status" value="1"/>
</dbReference>
<dbReference type="Gene3D" id="3.30.300.30">
    <property type="match status" value="1"/>
</dbReference>
<dbReference type="PROSITE" id="PS00455">
    <property type="entry name" value="AMP_BINDING"/>
    <property type="match status" value="1"/>
</dbReference>
<dbReference type="InterPro" id="IPR020806">
    <property type="entry name" value="PKS_PP-bd"/>
</dbReference>
<dbReference type="CDD" id="cd17646">
    <property type="entry name" value="A_NRPS_AB3403-like"/>
    <property type="match status" value="1"/>
</dbReference>
<dbReference type="InterPro" id="IPR029479">
    <property type="entry name" value="Nitroreductase"/>
</dbReference>
<dbReference type="GO" id="GO:0005737">
    <property type="term" value="C:cytoplasm"/>
    <property type="evidence" value="ECO:0007669"/>
    <property type="project" value="TreeGrafter"/>
</dbReference>
<dbReference type="InterPro" id="IPR020845">
    <property type="entry name" value="AMP-binding_CS"/>
</dbReference>
<evidence type="ECO:0000313" key="6">
    <source>
        <dbReference type="EMBL" id="AGS49590.1"/>
    </source>
</evidence>
<reference evidence="6" key="1">
    <citation type="journal article" date="2013" name="Proc. Natl. Acad. Sci. U.S.A.">
        <title>Mapping gene clusters within arrayed metagenomic libraries to expand the structural diversity of biomedically relevant natural products.</title>
        <authorList>
            <person name="Owen J.G."/>
            <person name="Reddy B.V."/>
            <person name="Ternei M.A."/>
            <person name="Charlop-Powers Z."/>
            <person name="Calle P.Y."/>
            <person name="Kim J.H."/>
            <person name="Brady S.F."/>
        </authorList>
    </citation>
    <scope>NUCLEOTIDE SEQUENCE</scope>
</reference>
<dbReference type="InterPro" id="IPR014030">
    <property type="entry name" value="Ketoacyl_synth_N"/>
</dbReference>
<dbReference type="PROSITE" id="PS50075">
    <property type="entry name" value="CARRIER"/>
    <property type="match status" value="3"/>
</dbReference>
<dbReference type="PANTHER" id="PTHR45527">
    <property type="entry name" value="NONRIBOSOMAL PEPTIDE SYNTHETASE"/>
    <property type="match status" value="1"/>
</dbReference>
<dbReference type="Gene3D" id="3.40.47.10">
    <property type="match status" value="1"/>
</dbReference>
<organism evidence="6">
    <name type="scientific">uncultured bacterium esnapd10</name>
    <dbReference type="NCBI Taxonomy" id="1366590"/>
    <lineage>
        <taxon>Bacteria</taxon>
        <taxon>environmental samples</taxon>
    </lineage>
</organism>
<evidence type="ECO:0000256" key="2">
    <source>
        <dbReference type="ARBA" id="ARBA00022553"/>
    </source>
</evidence>
<protein>
    <submittedName>
        <fullName evidence="6">Pyoverdine sidechain non-ribosomal peptide synthetase PvdD</fullName>
    </submittedName>
</protein>
<dbReference type="InterPro" id="IPR001242">
    <property type="entry name" value="Condensation_dom"/>
</dbReference>
<feature type="domain" description="Carrier" evidence="4">
    <location>
        <begin position="1413"/>
        <end position="1488"/>
    </location>
</feature>
<accession>S5TKW5</accession>
<dbReference type="PANTHER" id="PTHR45527:SF1">
    <property type="entry name" value="FATTY ACID SYNTHASE"/>
    <property type="match status" value="1"/>
</dbReference>
<dbReference type="InterPro" id="IPR036736">
    <property type="entry name" value="ACP-like_sf"/>
</dbReference>
<dbReference type="SUPFAM" id="SSF55469">
    <property type="entry name" value="FMN-dependent nitroreductase-like"/>
    <property type="match status" value="1"/>
</dbReference>
<dbReference type="GO" id="GO:0016491">
    <property type="term" value="F:oxidoreductase activity"/>
    <property type="evidence" value="ECO:0007669"/>
    <property type="project" value="InterPro"/>
</dbReference>
<dbReference type="Pfam" id="PF00109">
    <property type="entry name" value="ketoacyl-synt"/>
    <property type="match status" value="1"/>
</dbReference>
<dbReference type="FunFam" id="3.40.50.980:FF:000002">
    <property type="entry name" value="Enterobactin synthetase component F"/>
    <property type="match status" value="1"/>
</dbReference>
<dbReference type="FunFam" id="3.40.50.12780:FF:000012">
    <property type="entry name" value="Non-ribosomal peptide synthetase"/>
    <property type="match status" value="1"/>
</dbReference>
<dbReference type="InterPro" id="IPR025110">
    <property type="entry name" value="AMP-bd_C"/>
</dbReference>
<dbReference type="InterPro" id="IPR000873">
    <property type="entry name" value="AMP-dep_synth/lig_dom"/>
</dbReference>
<dbReference type="Pfam" id="PF00881">
    <property type="entry name" value="Nitroreductase"/>
    <property type="match status" value="1"/>
</dbReference>
<dbReference type="CDD" id="cd00833">
    <property type="entry name" value="PKS"/>
    <property type="match status" value="1"/>
</dbReference>
<dbReference type="SMART" id="SM00823">
    <property type="entry name" value="PKS_PP"/>
    <property type="match status" value="2"/>
</dbReference>
<dbReference type="Pfam" id="PF13193">
    <property type="entry name" value="AMP-binding_C"/>
    <property type="match status" value="1"/>
</dbReference>
<dbReference type="GO" id="GO:0031177">
    <property type="term" value="F:phosphopantetheine binding"/>
    <property type="evidence" value="ECO:0007669"/>
    <property type="project" value="InterPro"/>
</dbReference>
<dbReference type="InterPro" id="IPR023213">
    <property type="entry name" value="CAT-like_dom_sf"/>
</dbReference>
<dbReference type="Gene3D" id="3.30.559.30">
    <property type="entry name" value="Nonribosomal peptide synthetase, condensation domain"/>
    <property type="match status" value="2"/>
</dbReference>
<evidence type="ECO:0000259" key="4">
    <source>
        <dbReference type="PROSITE" id="PS50075"/>
    </source>
</evidence>
<dbReference type="GO" id="GO:0016874">
    <property type="term" value="F:ligase activity"/>
    <property type="evidence" value="ECO:0007669"/>
    <property type="project" value="UniProtKB-KW"/>
</dbReference>
<dbReference type="InterPro" id="IPR014031">
    <property type="entry name" value="Ketoacyl_synth_C"/>
</dbReference>
<dbReference type="SUPFAM" id="SSF52777">
    <property type="entry name" value="CoA-dependent acyltransferases"/>
    <property type="match status" value="4"/>
</dbReference>
<dbReference type="GO" id="GO:0016746">
    <property type="term" value="F:acyltransferase activity"/>
    <property type="evidence" value="ECO:0007669"/>
    <property type="project" value="InterPro"/>
</dbReference>
<dbReference type="InterPro" id="IPR045851">
    <property type="entry name" value="AMP-bd_C_sf"/>
</dbReference>
<dbReference type="Pfam" id="PF00550">
    <property type="entry name" value="PP-binding"/>
    <property type="match status" value="3"/>
</dbReference>
<feature type="domain" description="Carrier" evidence="4">
    <location>
        <begin position="2293"/>
        <end position="2370"/>
    </location>
</feature>
<dbReference type="InterPro" id="IPR020841">
    <property type="entry name" value="PKS_Beta-ketoAc_synthase_dom"/>
</dbReference>
<dbReference type="FunFam" id="3.40.50.980:FF:000001">
    <property type="entry name" value="Non-ribosomal peptide synthetase"/>
    <property type="match status" value="1"/>
</dbReference>
<dbReference type="GO" id="GO:0044550">
    <property type="term" value="P:secondary metabolite biosynthetic process"/>
    <property type="evidence" value="ECO:0007669"/>
    <property type="project" value="TreeGrafter"/>
</dbReference>
<dbReference type="NCBIfam" id="TIGR01733">
    <property type="entry name" value="AA-adenyl-dom"/>
    <property type="match status" value="1"/>
</dbReference>
<keyword evidence="1" id="KW-0596">Phosphopantetheine</keyword>
<dbReference type="InterPro" id="IPR000415">
    <property type="entry name" value="Nitroreductase-like"/>
</dbReference>
<dbReference type="CDD" id="cd02142">
    <property type="entry name" value="McbC_SagB-like_oxidoreductase"/>
    <property type="match status" value="1"/>
</dbReference>
<dbReference type="Pfam" id="PF00501">
    <property type="entry name" value="AMP-binding"/>
    <property type="match status" value="1"/>
</dbReference>